<evidence type="ECO:0000313" key="3">
    <source>
        <dbReference type="Proteomes" id="UP001518976"/>
    </source>
</evidence>
<name>A0ABS3WMV7_9ACTN</name>
<evidence type="ECO:0000313" key="2">
    <source>
        <dbReference type="EMBL" id="MBO8184451.1"/>
    </source>
</evidence>
<dbReference type="RefSeq" id="WP_209263270.1">
    <property type="nucleotide sequence ID" value="NZ_JAFFZN010000002.1"/>
</dbReference>
<dbReference type="EMBL" id="JAFFZN010000002">
    <property type="protein sequence ID" value="MBO8184451.1"/>
    <property type="molecule type" value="Genomic_DNA"/>
</dbReference>
<evidence type="ECO:0008006" key="4">
    <source>
        <dbReference type="Google" id="ProtNLM"/>
    </source>
</evidence>
<reference evidence="2 3" key="1">
    <citation type="submission" date="2021-02" db="EMBL/GenBank/DDBJ databases">
        <title>Streptomyces spirodelae sp. nov., isolated from duckweed.</title>
        <authorList>
            <person name="Saimee Y."/>
            <person name="Duangmal K."/>
        </authorList>
    </citation>
    <scope>NUCLEOTIDE SEQUENCE [LARGE SCALE GENOMIC DNA]</scope>
    <source>
        <strain evidence="2 3">DW4-2</strain>
    </source>
</reference>
<feature type="compositionally biased region" description="Basic and acidic residues" evidence="1">
    <location>
        <begin position="76"/>
        <end position="92"/>
    </location>
</feature>
<protein>
    <recommendedName>
        <fullName evidence="4">RNA polymerase subunit sigma-70</fullName>
    </recommendedName>
</protein>
<keyword evidence="3" id="KW-1185">Reference proteome</keyword>
<organism evidence="2 3">
    <name type="scientific">Streptomyces spirodelae</name>
    <dbReference type="NCBI Taxonomy" id="2812904"/>
    <lineage>
        <taxon>Bacteria</taxon>
        <taxon>Bacillati</taxon>
        <taxon>Actinomycetota</taxon>
        <taxon>Actinomycetes</taxon>
        <taxon>Kitasatosporales</taxon>
        <taxon>Streptomycetaceae</taxon>
        <taxon>Streptomyces</taxon>
    </lineage>
</organism>
<feature type="region of interest" description="Disordered" evidence="1">
    <location>
        <begin position="66"/>
        <end position="92"/>
    </location>
</feature>
<dbReference type="Pfam" id="PF13384">
    <property type="entry name" value="HTH_23"/>
    <property type="match status" value="1"/>
</dbReference>
<sequence>MAGTEAHEADEAVHTAQAAVHRDPAVGLRAVAALRRLAERLEALQVASARHQGWSWDEIGAALGVSRQAVHKKHANRTEKRTENRTEKRTGR</sequence>
<comment type="caution">
    <text evidence="2">The sequence shown here is derived from an EMBL/GenBank/DDBJ whole genome shotgun (WGS) entry which is preliminary data.</text>
</comment>
<dbReference type="Proteomes" id="UP001518976">
    <property type="component" value="Unassembled WGS sequence"/>
</dbReference>
<evidence type="ECO:0000256" key="1">
    <source>
        <dbReference type="SAM" id="MobiDB-lite"/>
    </source>
</evidence>
<proteinExistence type="predicted"/>
<accession>A0ABS3WMV7</accession>
<gene>
    <name evidence="2" type="ORF">JW592_03005</name>
</gene>